<gene>
    <name evidence="1" type="ORF">P3W24_06035</name>
</gene>
<sequence length="417" mass="45692">MRATIGIVAAGLFTQAAAGQVHAHDGRREAIATVTEYRSLCQRDDGRLWGLSLCGPLLIVDPQTRTFDAYRDIGRDPTARDAIVSGTLPADVGVANTAIDWNGTRWTMVVLPLPDDPRKRAELLMHEAFHRIQPERLPPPTAPLPAHLDTREGRETMRLEWRALAEALRSHGAAQRVAIRDALSFRAARRRLGATATAGEQALEINEGVAEYTGKRLGSADGVASTLATLDDYDRRDGYVRSFAYASGPAYGLLLDRWSPGWTHAVRPSDDLGELLYRATGDTPLPDPSSVRDRYGYADVHADEQRREAARDKQLAVWRERLVDGPTVWVPLQAMQIEFDPRNLVAMPGIGTMYPHAVLHDTWGTLTVTDGLLVADGGQSARVRGAASGKGQSYSGPGWQLALSPGWTLEDGRIRQR</sequence>
<reference evidence="1 2" key="1">
    <citation type="journal article" date="2024" name="Curr. Microbiol.">
        <title>Luteibacter sahnii sp. nov., A Novel Yellow-Colored Xanthomonadin Pigment Producing Probiotic Bacterium from Healthy Rice Seed Microbiome.</title>
        <authorList>
            <person name="Jaiswal G."/>
            <person name="Rana R."/>
            <person name="Nayak P.K."/>
            <person name="Chouhan R."/>
            <person name="Gandhi S.G."/>
            <person name="Patel H.K."/>
            <person name="Patil P.B."/>
        </authorList>
    </citation>
    <scope>NUCLEOTIDE SEQUENCE [LARGE SCALE GENOMIC DNA]</scope>
    <source>
        <strain evidence="1 2">PPL201</strain>
    </source>
</reference>
<evidence type="ECO:0000313" key="2">
    <source>
        <dbReference type="Proteomes" id="UP001528850"/>
    </source>
</evidence>
<keyword evidence="2" id="KW-1185">Reference proteome</keyword>
<name>A0ABT6B8X4_9GAMM</name>
<protein>
    <submittedName>
        <fullName evidence="1">Uncharacterized protein</fullName>
    </submittedName>
</protein>
<evidence type="ECO:0000313" key="1">
    <source>
        <dbReference type="EMBL" id="MDF4024516.1"/>
    </source>
</evidence>
<proteinExistence type="predicted"/>
<dbReference type="EMBL" id="JARJJS010000001">
    <property type="protein sequence ID" value="MDF4024516.1"/>
    <property type="molecule type" value="Genomic_DNA"/>
</dbReference>
<comment type="caution">
    <text evidence="1">The sequence shown here is derived from an EMBL/GenBank/DDBJ whole genome shotgun (WGS) entry which is preliminary data.</text>
</comment>
<accession>A0ABT6B8X4</accession>
<dbReference type="Proteomes" id="UP001528850">
    <property type="component" value="Unassembled WGS sequence"/>
</dbReference>
<organism evidence="1 2">
    <name type="scientific">Luteibacter sahnii</name>
    <dbReference type="NCBI Taxonomy" id="3021977"/>
    <lineage>
        <taxon>Bacteria</taxon>
        <taxon>Pseudomonadati</taxon>
        <taxon>Pseudomonadota</taxon>
        <taxon>Gammaproteobacteria</taxon>
        <taxon>Lysobacterales</taxon>
        <taxon>Rhodanobacteraceae</taxon>
        <taxon>Luteibacter</taxon>
    </lineage>
</organism>